<organism evidence="1 2">
    <name type="scientific">Collimonas arenae</name>
    <dbReference type="NCBI Taxonomy" id="279058"/>
    <lineage>
        <taxon>Bacteria</taxon>
        <taxon>Pseudomonadati</taxon>
        <taxon>Pseudomonadota</taxon>
        <taxon>Betaproteobacteria</taxon>
        <taxon>Burkholderiales</taxon>
        <taxon>Oxalobacteraceae</taxon>
        <taxon>Collimonas</taxon>
    </lineage>
</organism>
<reference evidence="2" key="1">
    <citation type="journal article" date="2014" name="Soil Biol. Biochem.">
        <title>Structure and function of bacterial communities in ageing soils: Insights from the Mendocino ecological staircase.</title>
        <authorList>
            <person name="Uroz S."/>
            <person name="Tech J.J."/>
            <person name="Sawaya N.A."/>
            <person name="Frey-Klett P."/>
            <person name="Leveau J.H.J."/>
        </authorList>
    </citation>
    <scope>NUCLEOTIDE SEQUENCE [LARGE SCALE GENOMIC DNA]</scope>
    <source>
        <strain evidence="2">Cal35</strain>
    </source>
</reference>
<dbReference type="AlphaFoldDB" id="A0A0A1FCS0"/>
<name>A0A0A1FCS0_9BURK</name>
<sequence>MWSPTDIARIERFAATSYFNVSIVMKKCIYLIGQRIE</sequence>
<dbReference type="HOGENOM" id="CLU_3342447_0_0_4"/>
<accession>A0A0A1FCS0</accession>
<dbReference type="Proteomes" id="UP000030302">
    <property type="component" value="Chromosome"/>
</dbReference>
<evidence type="ECO:0000313" key="2">
    <source>
        <dbReference type="Proteomes" id="UP000030302"/>
    </source>
</evidence>
<gene>
    <name evidence="1" type="ORF">LT85_3400</name>
</gene>
<proteinExistence type="predicted"/>
<protein>
    <submittedName>
        <fullName evidence="1">Uncharacterized protein</fullName>
    </submittedName>
</protein>
<dbReference type="KEGG" id="care:LT85_3400"/>
<keyword evidence="2" id="KW-1185">Reference proteome</keyword>
<evidence type="ECO:0000313" key="1">
    <source>
        <dbReference type="EMBL" id="AIY42558.1"/>
    </source>
</evidence>
<dbReference type="EMBL" id="CP009962">
    <property type="protein sequence ID" value="AIY42558.1"/>
    <property type="molecule type" value="Genomic_DNA"/>
</dbReference>